<evidence type="ECO:0000313" key="8">
    <source>
        <dbReference type="Proteomes" id="UP000249239"/>
    </source>
</evidence>
<dbReference type="InterPro" id="IPR002641">
    <property type="entry name" value="PNPLA_dom"/>
</dbReference>
<dbReference type="Proteomes" id="UP000249239">
    <property type="component" value="Unassembled WGS sequence"/>
</dbReference>
<keyword evidence="8" id="KW-1185">Reference proteome</keyword>
<keyword evidence="1 4" id="KW-0378">Hydrolase</keyword>
<keyword evidence="5" id="KW-0812">Transmembrane</keyword>
<feature type="transmembrane region" description="Helical" evidence="5">
    <location>
        <begin position="43"/>
        <end position="65"/>
    </location>
</feature>
<feature type="short sequence motif" description="DGA/G" evidence="4">
    <location>
        <begin position="245"/>
        <end position="247"/>
    </location>
</feature>
<feature type="domain" description="PNPLA" evidence="6">
    <location>
        <begin position="19"/>
        <end position="258"/>
    </location>
</feature>
<name>A0A2W7N8V7_9BACT</name>
<accession>A0A2W7N8V7</accession>
<reference evidence="7 8" key="1">
    <citation type="submission" date="2018-06" db="EMBL/GenBank/DDBJ databases">
        <title>Genomic Encyclopedia of Archaeal and Bacterial Type Strains, Phase II (KMG-II): from individual species to whole genera.</title>
        <authorList>
            <person name="Goeker M."/>
        </authorList>
    </citation>
    <scope>NUCLEOTIDE SEQUENCE [LARGE SCALE GENOMIC DNA]</scope>
    <source>
        <strain evidence="7 8">DSM 6779</strain>
    </source>
</reference>
<evidence type="ECO:0000259" key="6">
    <source>
        <dbReference type="PROSITE" id="PS51635"/>
    </source>
</evidence>
<feature type="transmembrane region" description="Helical" evidence="5">
    <location>
        <begin position="86"/>
        <end position="107"/>
    </location>
</feature>
<dbReference type="InterPro" id="IPR016035">
    <property type="entry name" value="Acyl_Trfase/lysoPLipase"/>
</dbReference>
<sequence length="443" mass="49644">MGGLRGLNDKPMKKRTGLALSGGGFRAAAFHLGTLRQLHQMGILSHIDVISSVSGGSITAAAYALNTKPFDDFERDMKKSLQKSMLTACYLLLGTALAILLTLPFVLAAWGWYWLFIYIPLILLLMRFQFNLLPFSRIIEQRYRSVFFGNKTLADLPEKPLLVINATNVETGRPFSFSRDKMTDSTYEFPPKGIAPVLFRHQRFPVSRAVMASSCVPFAFNPVKIGRRHYHKPHDARRIDPILIDGGVYDNQGIHKLTHFGSLYACDTVLVSDAGTGFKPLTRMNNTVMLLMQTSNLFMNRIKNIQYVNNVVLNKYLGKKSIAYFSLSNEPENAINYFVDFAKSGKLMPSLLAHHQLTPDMVITMSKQALAGHMKQQIGYDAMTERFPNASRRTVARSVGTNLTALTTTQINNLMSLTQVLTEIHVHLFCPELCNVVKTETAQ</sequence>
<comment type="caution">
    <text evidence="4">Lacks conserved residue(s) required for the propagation of feature annotation.</text>
</comment>
<keyword evidence="5" id="KW-0472">Membrane</keyword>
<feature type="active site" description="Nucleophile" evidence="4">
    <location>
        <position position="54"/>
    </location>
</feature>
<feature type="transmembrane region" description="Helical" evidence="5">
    <location>
        <begin position="113"/>
        <end position="135"/>
    </location>
</feature>
<keyword evidence="2 4" id="KW-0442">Lipid degradation</keyword>
<comment type="caution">
    <text evidence="7">The sequence shown here is derived from an EMBL/GenBank/DDBJ whole genome shotgun (WGS) entry which is preliminary data.</text>
</comment>
<dbReference type="PANTHER" id="PTHR14226:SF78">
    <property type="entry name" value="SLR0060 PROTEIN"/>
    <property type="match status" value="1"/>
</dbReference>
<dbReference type="SUPFAM" id="SSF52151">
    <property type="entry name" value="FabD/lysophospholipase-like"/>
    <property type="match status" value="1"/>
</dbReference>
<dbReference type="PANTHER" id="PTHR14226">
    <property type="entry name" value="NEUROPATHY TARGET ESTERASE/SWISS CHEESE D.MELANOGASTER"/>
    <property type="match status" value="1"/>
</dbReference>
<dbReference type="GO" id="GO:0016787">
    <property type="term" value="F:hydrolase activity"/>
    <property type="evidence" value="ECO:0007669"/>
    <property type="project" value="UniProtKB-UniRule"/>
</dbReference>
<evidence type="ECO:0000256" key="5">
    <source>
        <dbReference type="SAM" id="Phobius"/>
    </source>
</evidence>
<dbReference type="InterPro" id="IPR050301">
    <property type="entry name" value="NTE"/>
</dbReference>
<dbReference type="Pfam" id="PF01734">
    <property type="entry name" value="Patatin"/>
    <property type="match status" value="1"/>
</dbReference>
<keyword evidence="3 4" id="KW-0443">Lipid metabolism</keyword>
<protein>
    <submittedName>
        <fullName evidence="7">NTE family protein</fullName>
    </submittedName>
</protein>
<evidence type="ECO:0000256" key="1">
    <source>
        <dbReference type="ARBA" id="ARBA00022801"/>
    </source>
</evidence>
<evidence type="ECO:0000256" key="4">
    <source>
        <dbReference type="PROSITE-ProRule" id="PRU01161"/>
    </source>
</evidence>
<dbReference type="AlphaFoldDB" id="A0A2W7N8V7"/>
<feature type="active site" description="Proton acceptor" evidence="4">
    <location>
        <position position="245"/>
    </location>
</feature>
<keyword evidence="5" id="KW-1133">Transmembrane helix</keyword>
<dbReference type="PROSITE" id="PS51635">
    <property type="entry name" value="PNPLA"/>
    <property type="match status" value="1"/>
</dbReference>
<evidence type="ECO:0000313" key="7">
    <source>
        <dbReference type="EMBL" id="PZX16103.1"/>
    </source>
</evidence>
<evidence type="ECO:0000256" key="2">
    <source>
        <dbReference type="ARBA" id="ARBA00022963"/>
    </source>
</evidence>
<dbReference type="GO" id="GO:0016042">
    <property type="term" value="P:lipid catabolic process"/>
    <property type="evidence" value="ECO:0007669"/>
    <property type="project" value="UniProtKB-UniRule"/>
</dbReference>
<dbReference type="EMBL" id="QKZK01000014">
    <property type="protein sequence ID" value="PZX16103.1"/>
    <property type="molecule type" value="Genomic_DNA"/>
</dbReference>
<proteinExistence type="predicted"/>
<evidence type="ECO:0000256" key="3">
    <source>
        <dbReference type="ARBA" id="ARBA00023098"/>
    </source>
</evidence>
<organism evidence="7 8">
    <name type="scientific">Breznakibacter xylanolyticus</name>
    <dbReference type="NCBI Taxonomy" id="990"/>
    <lineage>
        <taxon>Bacteria</taxon>
        <taxon>Pseudomonadati</taxon>
        <taxon>Bacteroidota</taxon>
        <taxon>Bacteroidia</taxon>
        <taxon>Marinilabiliales</taxon>
        <taxon>Marinilabiliaceae</taxon>
        <taxon>Breznakibacter</taxon>
    </lineage>
</organism>
<dbReference type="Gene3D" id="3.40.1090.10">
    <property type="entry name" value="Cytosolic phospholipase A2 catalytic domain"/>
    <property type="match status" value="2"/>
</dbReference>
<gene>
    <name evidence="7" type="ORF">LX69_01977</name>
</gene>